<evidence type="ECO:0000256" key="1">
    <source>
        <dbReference type="SAM" id="Phobius"/>
    </source>
</evidence>
<keyword evidence="3" id="KW-1185">Reference proteome</keyword>
<accession>A0A0K2H3B5</accession>
<evidence type="ECO:0000313" key="2">
    <source>
        <dbReference type="EMBL" id="ALA68540.1"/>
    </source>
</evidence>
<gene>
    <name evidence="2" type="ORF">CLAC_07205</name>
</gene>
<dbReference type="EMBL" id="CP006841">
    <property type="protein sequence ID" value="ALA68540.1"/>
    <property type="molecule type" value="Genomic_DNA"/>
</dbReference>
<keyword evidence="1" id="KW-0472">Membrane</keyword>
<proteinExistence type="predicted"/>
<reference evidence="2 3" key="1">
    <citation type="submission" date="2013-10" db="EMBL/GenBank/DDBJ databases">
        <title>Complete genome sequence of Corynebacterium lactis DSM 45799(T), isolated from raw cow milk.</title>
        <authorList>
            <person name="Ruckert C."/>
            <person name="Albersmeier A."/>
            <person name="Lipski A."/>
            <person name="Kalinowski J."/>
        </authorList>
    </citation>
    <scope>NUCLEOTIDE SEQUENCE [LARGE SCALE GENOMIC DNA]</scope>
    <source>
        <strain evidence="2 3">RW2-5</strain>
    </source>
</reference>
<dbReference type="Proteomes" id="UP000058446">
    <property type="component" value="Chromosome"/>
</dbReference>
<protein>
    <submittedName>
        <fullName evidence="2">Uncharacterized protein</fullName>
    </submittedName>
</protein>
<dbReference type="PATRIC" id="fig|1408189.4.peg.1444"/>
<dbReference type="KEGG" id="clw:CLAC_07205"/>
<keyword evidence="1" id="KW-1133">Transmembrane helix</keyword>
<dbReference type="AlphaFoldDB" id="A0A0K2H3B5"/>
<name>A0A0K2H3B5_9CORY</name>
<dbReference type="RefSeq" id="WP_156324796.1">
    <property type="nucleotide sequence ID" value="NZ_CP006841.1"/>
</dbReference>
<keyword evidence="1" id="KW-0812">Transmembrane</keyword>
<organism evidence="2 3">
    <name type="scientific">Corynebacterium lactis RW2-5</name>
    <dbReference type="NCBI Taxonomy" id="1408189"/>
    <lineage>
        <taxon>Bacteria</taxon>
        <taxon>Bacillati</taxon>
        <taxon>Actinomycetota</taxon>
        <taxon>Actinomycetes</taxon>
        <taxon>Mycobacteriales</taxon>
        <taxon>Corynebacteriaceae</taxon>
        <taxon>Corynebacterium</taxon>
    </lineage>
</organism>
<evidence type="ECO:0000313" key="3">
    <source>
        <dbReference type="Proteomes" id="UP000058446"/>
    </source>
</evidence>
<feature type="transmembrane region" description="Helical" evidence="1">
    <location>
        <begin position="6"/>
        <end position="36"/>
    </location>
</feature>
<sequence>MRDIIFYAFVFACLIYTNATAWAWAALAIGITYAIATTSYSNHRRNH</sequence>